<evidence type="ECO:0000259" key="2">
    <source>
        <dbReference type="PROSITE" id="PS50887"/>
    </source>
</evidence>
<keyword evidence="1" id="KW-0812">Transmembrane</keyword>
<dbReference type="PROSITE" id="PS50887">
    <property type="entry name" value="GGDEF"/>
    <property type="match status" value="1"/>
</dbReference>
<evidence type="ECO:0000313" key="4">
    <source>
        <dbReference type="Proteomes" id="UP000677305"/>
    </source>
</evidence>
<dbReference type="AlphaFoldDB" id="A0A8J8SCM1"/>
<feature type="domain" description="GGDEF" evidence="2">
    <location>
        <begin position="112"/>
        <end position="244"/>
    </location>
</feature>
<dbReference type="CDD" id="cd01949">
    <property type="entry name" value="GGDEF"/>
    <property type="match status" value="1"/>
</dbReference>
<evidence type="ECO:0000256" key="1">
    <source>
        <dbReference type="SAM" id="Phobius"/>
    </source>
</evidence>
<protein>
    <submittedName>
        <fullName evidence="3">GGDEF domain-containing protein</fullName>
    </submittedName>
</protein>
<dbReference type="InterPro" id="IPR050469">
    <property type="entry name" value="Diguanylate_Cyclase"/>
</dbReference>
<feature type="transmembrane region" description="Helical" evidence="1">
    <location>
        <begin position="42"/>
        <end position="68"/>
    </location>
</feature>
<dbReference type="RefSeq" id="WP_212690068.1">
    <property type="nucleotide sequence ID" value="NZ_CP058561.1"/>
</dbReference>
<sequence>MFEKLVRKHSVQMVIFFIWFISVLISGLLTLFIMRITLDENYMIALIIACSAATVASLSTSIPTTLVYKKIIKMKDEIIKLSKIDGLTKLLNRTSFMELYEQLVKVSIEKQDSLAVIIFDLDHFKRINDSYGHAGGDKVLERVGTIIKQLLPKQELIGRFGGEEFIVVLHEVTKDEAGVIGERIRRELNSSIIYNEKEINFTVSVGIVHTSHCNLDTDSLIKIADDNLYIAKRNGRNNTSIEYV</sequence>
<dbReference type="NCBIfam" id="TIGR00254">
    <property type="entry name" value="GGDEF"/>
    <property type="match status" value="1"/>
</dbReference>
<reference evidence="3 4" key="1">
    <citation type="submission" date="2020-07" db="EMBL/GenBank/DDBJ databases">
        <title>Vallitalea guaymasensis genome.</title>
        <authorList>
            <person name="Postec A."/>
        </authorList>
    </citation>
    <scope>NUCLEOTIDE SEQUENCE [LARGE SCALE GENOMIC DNA]</scope>
    <source>
        <strain evidence="3 4">Ra1766G1</strain>
    </source>
</reference>
<dbReference type="PANTHER" id="PTHR45138:SF9">
    <property type="entry name" value="DIGUANYLATE CYCLASE DGCM-RELATED"/>
    <property type="match status" value="1"/>
</dbReference>
<keyword evidence="4" id="KW-1185">Reference proteome</keyword>
<dbReference type="InterPro" id="IPR029787">
    <property type="entry name" value="Nucleotide_cyclase"/>
</dbReference>
<dbReference type="GO" id="GO:0052621">
    <property type="term" value="F:diguanylate cyclase activity"/>
    <property type="evidence" value="ECO:0007669"/>
    <property type="project" value="TreeGrafter"/>
</dbReference>
<accession>A0A8J8SCM1</accession>
<dbReference type="FunFam" id="3.30.70.270:FF:000001">
    <property type="entry name" value="Diguanylate cyclase domain protein"/>
    <property type="match status" value="1"/>
</dbReference>
<dbReference type="PANTHER" id="PTHR45138">
    <property type="entry name" value="REGULATORY COMPONENTS OF SENSORY TRANSDUCTION SYSTEM"/>
    <property type="match status" value="1"/>
</dbReference>
<keyword evidence="1" id="KW-0472">Membrane</keyword>
<dbReference type="SMART" id="SM00267">
    <property type="entry name" value="GGDEF"/>
    <property type="match status" value="1"/>
</dbReference>
<proteinExistence type="predicted"/>
<dbReference type="KEGG" id="vgu:HYG85_13205"/>
<gene>
    <name evidence="3" type="ORF">HYG85_13205</name>
</gene>
<dbReference type="SUPFAM" id="SSF55073">
    <property type="entry name" value="Nucleotide cyclase"/>
    <property type="match status" value="1"/>
</dbReference>
<dbReference type="EMBL" id="CP058561">
    <property type="protein sequence ID" value="QUH29814.1"/>
    <property type="molecule type" value="Genomic_DNA"/>
</dbReference>
<keyword evidence="1" id="KW-1133">Transmembrane helix</keyword>
<dbReference type="Proteomes" id="UP000677305">
    <property type="component" value="Chromosome"/>
</dbReference>
<name>A0A8J8SCM1_9FIRM</name>
<feature type="transmembrane region" description="Helical" evidence="1">
    <location>
        <begin position="12"/>
        <end position="36"/>
    </location>
</feature>
<dbReference type="Pfam" id="PF00990">
    <property type="entry name" value="GGDEF"/>
    <property type="match status" value="1"/>
</dbReference>
<dbReference type="Gene3D" id="3.30.70.270">
    <property type="match status" value="1"/>
</dbReference>
<organism evidence="3 4">
    <name type="scientific">Vallitalea guaymasensis</name>
    <dbReference type="NCBI Taxonomy" id="1185412"/>
    <lineage>
        <taxon>Bacteria</taxon>
        <taxon>Bacillati</taxon>
        <taxon>Bacillota</taxon>
        <taxon>Clostridia</taxon>
        <taxon>Lachnospirales</taxon>
        <taxon>Vallitaleaceae</taxon>
        <taxon>Vallitalea</taxon>
    </lineage>
</organism>
<dbReference type="InterPro" id="IPR043128">
    <property type="entry name" value="Rev_trsase/Diguanyl_cyclase"/>
</dbReference>
<dbReference type="InterPro" id="IPR000160">
    <property type="entry name" value="GGDEF_dom"/>
</dbReference>
<evidence type="ECO:0000313" key="3">
    <source>
        <dbReference type="EMBL" id="QUH29814.1"/>
    </source>
</evidence>